<gene>
    <name evidence="1" type="ORF">SFRICE_024506</name>
</gene>
<evidence type="ECO:0000313" key="1">
    <source>
        <dbReference type="EMBL" id="SOQ56863.1"/>
    </source>
</evidence>
<dbReference type="EMBL" id="ODYU01011245">
    <property type="protein sequence ID" value="SOQ56863.1"/>
    <property type="molecule type" value="Genomic_DNA"/>
</dbReference>
<protein>
    <submittedName>
        <fullName evidence="1">SFRICE_024506</fullName>
    </submittedName>
</protein>
<sequence length="201" mass="23002">MSQNYDQPEEPSPWEYLVKAVWESHASARMGRLDRSVTMASQKTDVKQRLRCVSLRSRQRCTLQHVMPLYNVHPLFTNCHWMEAASRYKSISDVAIVQCAVAPRPPLPLSRVRRSPDAPPSNYTQEIEISSTARASDGPLLDHNPPLHRAAIIFVLCLVVLSSQFDKFSLDNERAVCDQLMRVYLTAQLARWLGNRLPRYV</sequence>
<proteinExistence type="predicted"/>
<accession>A0A2H1WUX8</accession>
<dbReference type="AlphaFoldDB" id="A0A2H1WUX8"/>
<organism evidence="1">
    <name type="scientific">Spodoptera frugiperda</name>
    <name type="common">Fall armyworm</name>
    <dbReference type="NCBI Taxonomy" id="7108"/>
    <lineage>
        <taxon>Eukaryota</taxon>
        <taxon>Metazoa</taxon>
        <taxon>Ecdysozoa</taxon>
        <taxon>Arthropoda</taxon>
        <taxon>Hexapoda</taxon>
        <taxon>Insecta</taxon>
        <taxon>Pterygota</taxon>
        <taxon>Neoptera</taxon>
        <taxon>Endopterygota</taxon>
        <taxon>Lepidoptera</taxon>
        <taxon>Glossata</taxon>
        <taxon>Ditrysia</taxon>
        <taxon>Noctuoidea</taxon>
        <taxon>Noctuidae</taxon>
        <taxon>Amphipyrinae</taxon>
        <taxon>Spodoptera</taxon>
    </lineage>
</organism>
<reference evidence="1" key="1">
    <citation type="submission" date="2016-07" db="EMBL/GenBank/DDBJ databases">
        <authorList>
            <person name="Bretaudeau A."/>
        </authorList>
    </citation>
    <scope>NUCLEOTIDE SEQUENCE</scope>
    <source>
        <strain evidence="1">Rice</strain>
        <tissue evidence="1">Whole body</tissue>
    </source>
</reference>
<name>A0A2H1WUX8_SPOFR</name>